<feature type="compositionally biased region" description="Basic and acidic residues" evidence="9">
    <location>
        <begin position="689"/>
        <end position="704"/>
    </location>
</feature>
<dbReference type="SMART" id="SM00355">
    <property type="entry name" value="ZnF_C2H2"/>
    <property type="match status" value="4"/>
</dbReference>
<feature type="compositionally biased region" description="Basic and acidic residues" evidence="9">
    <location>
        <begin position="485"/>
        <end position="499"/>
    </location>
</feature>
<feature type="domain" description="C2H2-type" evidence="10">
    <location>
        <begin position="178"/>
        <end position="199"/>
    </location>
</feature>
<dbReference type="AlphaFoldDB" id="A0A8B8HIC8"/>
<feature type="domain" description="ZAD" evidence="11">
    <location>
        <begin position="12"/>
        <end position="90"/>
    </location>
</feature>
<dbReference type="PROSITE" id="PS51915">
    <property type="entry name" value="ZAD"/>
    <property type="match status" value="1"/>
</dbReference>
<evidence type="ECO:0000256" key="5">
    <source>
        <dbReference type="ARBA" id="ARBA00022833"/>
    </source>
</evidence>
<feature type="compositionally biased region" description="Basic and acidic residues" evidence="9">
    <location>
        <begin position="548"/>
        <end position="591"/>
    </location>
</feature>
<feature type="region of interest" description="Disordered" evidence="9">
    <location>
        <begin position="467"/>
        <end position="763"/>
    </location>
</feature>
<gene>
    <name evidence="13" type="primary">LOC113392395</name>
</gene>
<dbReference type="GO" id="GO:0000981">
    <property type="term" value="F:DNA-binding transcription factor activity, RNA polymerase II-specific"/>
    <property type="evidence" value="ECO:0007669"/>
    <property type="project" value="TreeGrafter"/>
</dbReference>
<dbReference type="Gene3D" id="3.30.160.60">
    <property type="entry name" value="Classic Zinc Finger"/>
    <property type="match status" value="3"/>
</dbReference>
<dbReference type="PROSITE" id="PS50157">
    <property type="entry name" value="ZINC_FINGER_C2H2_2"/>
    <property type="match status" value="5"/>
</dbReference>
<feature type="domain" description="C2H2-type" evidence="10">
    <location>
        <begin position="295"/>
        <end position="323"/>
    </location>
</feature>
<evidence type="ECO:0000256" key="6">
    <source>
        <dbReference type="ARBA" id="ARBA00023242"/>
    </source>
</evidence>
<keyword evidence="12" id="KW-1185">Reference proteome</keyword>
<dbReference type="InterPro" id="IPR036236">
    <property type="entry name" value="Znf_C2H2_sf"/>
</dbReference>
<dbReference type="GO" id="GO:0000977">
    <property type="term" value="F:RNA polymerase II transcription regulatory region sequence-specific DNA binding"/>
    <property type="evidence" value="ECO:0007669"/>
    <property type="project" value="TreeGrafter"/>
</dbReference>
<keyword evidence="4 7" id="KW-0863">Zinc-finger</keyword>
<feature type="compositionally biased region" description="Basic and acidic residues" evidence="9">
    <location>
        <begin position="647"/>
        <end position="656"/>
    </location>
</feature>
<feature type="binding site" evidence="8">
    <location>
        <position position="14"/>
    </location>
    <ligand>
        <name>Zn(2+)</name>
        <dbReference type="ChEBI" id="CHEBI:29105"/>
    </ligand>
</feature>
<dbReference type="PANTHER" id="PTHR24381:SF393">
    <property type="entry name" value="CHROMATIN-LINKED ADAPTOR FOR MSL PROTEINS, ISOFORM B"/>
    <property type="match status" value="1"/>
</dbReference>
<keyword evidence="2 8" id="KW-0479">Metal-binding</keyword>
<evidence type="ECO:0000256" key="8">
    <source>
        <dbReference type="PROSITE-ProRule" id="PRU01263"/>
    </source>
</evidence>
<dbReference type="PROSITE" id="PS00028">
    <property type="entry name" value="ZINC_FINGER_C2H2_1"/>
    <property type="match status" value="4"/>
</dbReference>
<organism evidence="12 13">
    <name type="scientific">Vanessa tameamea</name>
    <name type="common">Kamehameha butterfly</name>
    <dbReference type="NCBI Taxonomy" id="334116"/>
    <lineage>
        <taxon>Eukaryota</taxon>
        <taxon>Metazoa</taxon>
        <taxon>Ecdysozoa</taxon>
        <taxon>Arthropoda</taxon>
        <taxon>Hexapoda</taxon>
        <taxon>Insecta</taxon>
        <taxon>Pterygota</taxon>
        <taxon>Neoptera</taxon>
        <taxon>Endopterygota</taxon>
        <taxon>Lepidoptera</taxon>
        <taxon>Glossata</taxon>
        <taxon>Ditrysia</taxon>
        <taxon>Papilionoidea</taxon>
        <taxon>Nymphalidae</taxon>
        <taxon>Nymphalinae</taxon>
        <taxon>Vanessa</taxon>
    </lineage>
</organism>
<evidence type="ECO:0000256" key="1">
    <source>
        <dbReference type="ARBA" id="ARBA00004123"/>
    </source>
</evidence>
<feature type="compositionally biased region" description="Basic and acidic residues" evidence="9">
    <location>
        <begin position="861"/>
        <end position="873"/>
    </location>
</feature>
<reference evidence="13" key="1">
    <citation type="submission" date="2025-08" db="UniProtKB">
        <authorList>
            <consortium name="RefSeq"/>
        </authorList>
    </citation>
    <scope>IDENTIFICATION</scope>
    <source>
        <tissue evidence="13">Whole body</tissue>
    </source>
</reference>
<feature type="region of interest" description="Disordered" evidence="9">
    <location>
        <begin position="858"/>
        <end position="883"/>
    </location>
</feature>
<dbReference type="SUPFAM" id="SSF57716">
    <property type="entry name" value="Glucocorticoid receptor-like (DNA-binding domain)"/>
    <property type="match status" value="1"/>
</dbReference>
<dbReference type="Proteomes" id="UP001652626">
    <property type="component" value="Chromosome 5"/>
</dbReference>
<evidence type="ECO:0000313" key="13">
    <source>
        <dbReference type="RefSeq" id="XP_026484598.1"/>
    </source>
</evidence>
<dbReference type="Pfam" id="PF07776">
    <property type="entry name" value="zf-AD"/>
    <property type="match status" value="1"/>
</dbReference>
<dbReference type="GO" id="GO:0005634">
    <property type="term" value="C:nucleus"/>
    <property type="evidence" value="ECO:0007669"/>
    <property type="project" value="UniProtKB-SubCell"/>
</dbReference>
<feature type="binding site" evidence="8">
    <location>
        <position position="63"/>
    </location>
    <ligand>
        <name>Zn(2+)</name>
        <dbReference type="ChEBI" id="CHEBI:29105"/>
    </ligand>
</feature>
<feature type="compositionally biased region" description="Acidic residues" evidence="9">
    <location>
        <begin position="633"/>
        <end position="646"/>
    </location>
</feature>
<dbReference type="InterPro" id="IPR013087">
    <property type="entry name" value="Znf_C2H2_type"/>
</dbReference>
<feature type="compositionally biased region" description="Polar residues" evidence="9">
    <location>
        <begin position="503"/>
        <end position="516"/>
    </location>
</feature>
<dbReference type="Gene3D" id="3.40.1800.20">
    <property type="match status" value="1"/>
</dbReference>
<feature type="region of interest" description="Disordered" evidence="9">
    <location>
        <begin position="412"/>
        <end position="442"/>
    </location>
</feature>
<comment type="subcellular location">
    <subcellularLocation>
        <location evidence="1">Nucleus</location>
    </subcellularLocation>
</comment>
<dbReference type="PANTHER" id="PTHR24381">
    <property type="entry name" value="ZINC FINGER PROTEIN"/>
    <property type="match status" value="1"/>
</dbReference>
<protein>
    <submittedName>
        <fullName evidence="13">Uncharacterized protein LOC113392395 isoform X4</fullName>
    </submittedName>
</protein>
<feature type="binding site" evidence="8">
    <location>
        <position position="17"/>
    </location>
    <ligand>
        <name>Zn(2+)</name>
        <dbReference type="ChEBI" id="CHEBI:29105"/>
    </ligand>
</feature>
<feature type="domain" description="C2H2-type" evidence="10">
    <location>
        <begin position="267"/>
        <end position="294"/>
    </location>
</feature>
<dbReference type="InterPro" id="IPR012934">
    <property type="entry name" value="Znf_AD"/>
</dbReference>
<keyword evidence="6" id="KW-0539">Nucleus</keyword>
<feature type="domain" description="C2H2-type" evidence="10">
    <location>
        <begin position="240"/>
        <end position="267"/>
    </location>
</feature>
<feature type="domain" description="C2H2-type" evidence="10">
    <location>
        <begin position="200"/>
        <end position="223"/>
    </location>
</feature>
<evidence type="ECO:0000259" key="11">
    <source>
        <dbReference type="PROSITE" id="PS51915"/>
    </source>
</evidence>
<name>A0A8B8HIC8_VANTA</name>
<dbReference type="SUPFAM" id="SSF57667">
    <property type="entry name" value="beta-beta-alpha zinc fingers"/>
    <property type="match status" value="3"/>
</dbReference>
<feature type="compositionally biased region" description="Polar residues" evidence="9">
    <location>
        <begin position="711"/>
        <end position="724"/>
    </location>
</feature>
<dbReference type="RefSeq" id="XP_026484598.1">
    <property type="nucleotide sequence ID" value="XM_026628813.2"/>
</dbReference>
<dbReference type="GO" id="GO:0008270">
    <property type="term" value="F:zinc ion binding"/>
    <property type="evidence" value="ECO:0007669"/>
    <property type="project" value="UniProtKB-UniRule"/>
</dbReference>
<evidence type="ECO:0000256" key="3">
    <source>
        <dbReference type="ARBA" id="ARBA00022737"/>
    </source>
</evidence>
<feature type="binding site" evidence="8">
    <location>
        <position position="66"/>
    </location>
    <ligand>
        <name>Zn(2+)</name>
        <dbReference type="ChEBI" id="CHEBI:29105"/>
    </ligand>
</feature>
<dbReference type="GeneID" id="113392395"/>
<evidence type="ECO:0000256" key="2">
    <source>
        <dbReference type="ARBA" id="ARBA00022723"/>
    </source>
</evidence>
<evidence type="ECO:0000259" key="10">
    <source>
        <dbReference type="PROSITE" id="PS50157"/>
    </source>
</evidence>
<feature type="compositionally biased region" description="Polar residues" evidence="9">
    <location>
        <begin position="418"/>
        <end position="442"/>
    </location>
</feature>
<sequence length="883" mass="99787">MEKRKNSLGAVKMCRFCLTQNESLGNLYDRNRSSKSSVNLHLKILSCVSIEVFPSDHMPTFICERCKFFMNLFYEYKHIVRQADETILQYVRHGTSMEIISWPTALTNIFRNKVVKTVVEGGATVQVTSQDNSDSDDDEGNVYNIKIGDTPDETNTACVKVVTSKDGKEINEDSNIRGKGFVSVTKLARHVRSHAGERPYPCKFCNKCFTKSHHYTRHLRLKHREINRSGRGPFGETELYRCEQCEDTFSTQDDLIYHSAIHATQNLTCPLCQEKFEDVDAVTSHIKSHVNGEEFSCDFCELVFTSKEKLEIHTLKRHEDEMQDMSADDSSVEIQGEEDDECDNEINVKDKGDHMLIEIKKAEDFMIDNTKEDIEDKRDVTNSEESESETTYTELSTVNTLAILKKDSSIVEEKPASKTITITPQEEPVKTNTSKSDDTQTASILRKAEEMKRKVVQQTLDTVIEKREKPVTKVETPNTGGASDKSLRLLEKELQDLKRTNSRTEITKNPTKSSEIIRNKRPQVHTSTPKLNRVTEEKKLPLRNKSPAFEKKLIEKRVITKENKEPKETKEPKNNNGNNKEDKDNKEKEIPKSVYKNGSNTEKINSEEGIRRSTRPSKIKNYAKMIRERSQVEDNDDTSEDDEDYIESDKSLDARFKSRRSSQTPKPAPKPVVPASAPVTAPRKRGRPRKEGLKEIPNKIKKEEIEEVDNSKANNSIKPESSTANKDEMETEAFSNEADNNKNLCKTSPEQKPAPSDVLVSPTGQTLKKVPIKALPPGVKPLPLPINARPMATGELCEMQIGKKLVKVQKIVMTKAEVEAMAKKGLVEMKDGTMVLKQGIKLPTVESSAIKPTVNLVGDGETEKESIRTEKATPTRCDLGDES</sequence>
<evidence type="ECO:0000256" key="7">
    <source>
        <dbReference type="PROSITE-ProRule" id="PRU00042"/>
    </source>
</evidence>
<feature type="compositionally biased region" description="Polar residues" evidence="9">
    <location>
        <begin position="733"/>
        <end position="750"/>
    </location>
</feature>
<feature type="region of interest" description="Disordered" evidence="9">
    <location>
        <begin position="375"/>
        <end position="394"/>
    </location>
</feature>
<keyword evidence="3" id="KW-0677">Repeat</keyword>
<accession>A0A8B8HIC8</accession>
<evidence type="ECO:0000256" key="4">
    <source>
        <dbReference type="ARBA" id="ARBA00022771"/>
    </source>
</evidence>
<dbReference type="SMART" id="SM00868">
    <property type="entry name" value="zf-AD"/>
    <property type="match status" value="1"/>
</dbReference>
<proteinExistence type="predicted"/>
<evidence type="ECO:0000313" key="12">
    <source>
        <dbReference type="Proteomes" id="UP001652626"/>
    </source>
</evidence>
<evidence type="ECO:0000256" key="9">
    <source>
        <dbReference type="SAM" id="MobiDB-lite"/>
    </source>
</evidence>
<keyword evidence="5 8" id="KW-0862">Zinc</keyword>